<reference evidence="1 2" key="1">
    <citation type="submission" date="2016-04" db="EMBL/GenBank/DDBJ databases">
        <authorList>
            <person name="Evans L.H."/>
            <person name="Alamgir A."/>
            <person name="Owens N."/>
            <person name="Weber N.D."/>
            <person name="Virtaneva K."/>
            <person name="Barbian K."/>
            <person name="Babar A."/>
            <person name="Rosenke K."/>
        </authorList>
    </citation>
    <scope>NUCLEOTIDE SEQUENCE [LARGE SCALE GENOMIC DNA]</scope>
    <source>
        <strain evidence="1">NIES-2108</strain>
    </source>
</reference>
<sequence>MDFTKRCLRRSAPMSLVKDYGLRCNYQNEWSLGSQWYSIVDGGTVDSFMSYGMDAVNAIATVTAIFKKDPWCLIAHPNSAIKILADLIVYSIKLKVFLTIAILDEL</sequence>
<gene>
    <name evidence="1" type="ORF">A6769_08225</name>
</gene>
<dbReference type="Proteomes" id="UP000252085">
    <property type="component" value="Unassembled WGS sequence"/>
</dbReference>
<organism evidence="1 2">
    <name type="scientific">Nostoc punctiforme NIES-2108</name>
    <dbReference type="NCBI Taxonomy" id="1356359"/>
    <lineage>
        <taxon>Bacteria</taxon>
        <taxon>Bacillati</taxon>
        <taxon>Cyanobacteriota</taxon>
        <taxon>Cyanophyceae</taxon>
        <taxon>Nostocales</taxon>
        <taxon>Nostocaceae</taxon>
        <taxon>Nostoc</taxon>
    </lineage>
</organism>
<comment type="caution">
    <text evidence="1">The sequence shown here is derived from an EMBL/GenBank/DDBJ whole genome shotgun (WGS) entry which is preliminary data.</text>
</comment>
<protein>
    <submittedName>
        <fullName evidence="1">Uncharacterized protein</fullName>
    </submittedName>
</protein>
<proteinExistence type="predicted"/>
<dbReference type="AlphaFoldDB" id="A0A367RTH4"/>
<evidence type="ECO:0000313" key="2">
    <source>
        <dbReference type="Proteomes" id="UP000252085"/>
    </source>
</evidence>
<accession>A0A367RTH4</accession>
<dbReference type="EMBL" id="LXQE01000107">
    <property type="protein sequence ID" value="RCJ39010.1"/>
    <property type="molecule type" value="Genomic_DNA"/>
</dbReference>
<evidence type="ECO:0000313" key="1">
    <source>
        <dbReference type="EMBL" id="RCJ39010.1"/>
    </source>
</evidence>
<name>A0A367RTH4_NOSPU</name>